<dbReference type="AlphaFoldDB" id="A0A4Y2D2V9"/>
<reference evidence="1 2" key="1">
    <citation type="journal article" date="2019" name="Sci. Rep.">
        <title>Orb-weaving spider Araneus ventricosus genome elucidates the spidroin gene catalogue.</title>
        <authorList>
            <person name="Kono N."/>
            <person name="Nakamura H."/>
            <person name="Ohtoshi R."/>
            <person name="Moran D.A.P."/>
            <person name="Shinohara A."/>
            <person name="Yoshida Y."/>
            <person name="Fujiwara M."/>
            <person name="Mori M."/>
            <person name="Tomita M."/>
            <person name="Arakawa K."/>
        </authorList>
    </citation>
    <scope>NUCLEOTIDE SEQUENCE [LARGE SCALE GENOMIC DNA]</scope>
</reference>
<accession>A0A4Y2D2V9</accession>
<keyword evidence="2" id="KW-1185">Reference proteome</keyword>
<comment type="caution">
    <text evidence="1">The sequence shown here is derived from an EMBL/GenBank/DDBJ whole genome shotgun (WGS) entry which is preliminary data.</text>
</comment>
<organism evidence="1 2">
    <name type="scientific">Araneus ventricosus</name>
    <name type="common">Orbweaver spider</name>
    <name type="synonym">Epeira ventricosa</name>
    <dbReference type="NCBI Taxonomy" id="182803"/>
    <lineage>
        <taxon>Eukaryota</taxon>
        <taxon>Metazoa</taxon>
        <taxon>Ecdysozoa</taxon>
        <taxon>Arthropoda</taxon>
        <taxon>Chelicerata</taxon>
        <taxon>Arachnida</taxon>
        <taxon>Araneae</taxon>
        <taxon>Araneomorphae</taxon>
        <taxon>Entelegynae</taxon>
        <taxon>Araneoidea</taxon>
        <taxon>Araneidae</taxon>
        <taxon>Araneus</taxon>
    </lineage>
</organism>
<gene>
    <name evidence="1" type="ORF">AVEN_50006_1</name>
</gene>
<dbReference type="EMBL" id="BGPR01000283">
    <property type="protein sequence ID" value="GBM10288.1"/>
    <property type="molecule type" value="Genomic_DNA"/>
</dbReference>
<name>A0A4Y2D2V9_ARAVE</name>
<evidence type="ECO:0000313" key="1">
    <source>
        <dbReference type="EMBL" id="GBM10288.1"/>
    </source>
</evidence>
<protein>
    <submittedName>
        <fullName evidence="1">Uncharacterized protein</fullName>
    </submittedName>
</protein>
<evidence type="ECO:0000313" key="2">
    <source>
        <dbReference type="Proteomes" id="UP000499080"/>
    </source>
</evidence>
<sequence>MIIEISKSDDMMKTALESAGSKPLVDLTLVYLRHKAILKWGKDSKPSFFIHYFGTQLTGCCDSIPDKNSNNLTSCNFLYSQLTSGSVSYYDTAHIFGLEAQWSNVR</sequence>
<proteinExistence type="predicted"/>
<dbReference type="Proteomes" id="UP000499080">
    <property type="component" value="Unassembled WGS sequence"/>
</dbReference>